<protein>
    <submittedName>
        <fullName evidence="4">Uncharacterized protein</fullName>
    </submittedName>
</protein>
<dbReference type="InterPro" id="IPR006900">
    <property type="entry name" value="Sec23/24_helical_dom"/>
</dbReference>
<dbReference type="InterPro" id="IPR036174">
    <property type="entry name" value="Znf_Sec23_Sec24_sf"/>
</dbReference>
<proteinExistence type="predicted"/>
<dbReference type="SUPFAM" id="SSF53300">
    <property type="entry name" value="vWA-like"/>
    <property type="match status" value="1"/>
</dbReference>
<dbReference type="InterPro" id="IPR050550">
    <property type="entry name" value="SEC23_SEC24_subfamily"/>
</dbReference>
<feature type="domain" description="Sec23/Sec24 trunk" evidence="2">
    <location>
        <begin position="452"/>
        <end position="515"/>
    </location>
</feature>
<dbReference type="InterPro" id="IPR036465">
    <property type="entry name" value="vWFA_dom_sf"/>
</dbReference>
<gene>
    <name evidence="4" type="ORF">OEZ85_011873</name>
</gene>
<feature type="compositionally biased region" description="Low complexity" evidence="1">
    <location>
        <begin position="963"/>
        <end position="972"/>
    </location>
</feature>
<feature type="region of interest" description="Disordered" evidence="1">
    <location>
        <begin position="362"/>
        <end position="384"/>
    </location>
</feature>
<dbReference type="Gene3D" id="3.40.50.410">
    <property type="entry name" value="von Willebrand factor, type A domain"/>
    <property type="match status" value="1"/>
</dbReference>
<sequence length="1026" mass="105214">MVQIDFTVQRFPATGPLKEACGIPLSCVVQPITGSTSKAPAAPAMLSALARCQHCYAYINHLCELSDSSFTCSVCGRSTGLKHLTQWHSTYCRYPAARQHLPELTQQVYEVLVDPQLPGAGATGQQQGAYPGSAAAAAAGMAGQPAAVPVTLLLVDTAGPGEFLELVRGGLSLGLEALPADSLVGLLGVADCITLVDMAVDQWQVDVADCITLVDMAGAGGPMLHHLPVLEAAPALVPLEDVLPLSSLLLPVAVAKQRIAQALDLLLPEPASSAAAANSSSSRGLQQPGMDRRGPAGPAAGSSNGAGGATSSSPAASSPHQQQQQQHQAGGGGKSPPCRAVGPALHAVLEYLRGLHAPHADPAFPGSSSSNGEATSPSDSSTAAAPAFSGVAQLVLFLSGPPDTAYGKTVAATAAGNRPPGAGAADATISPGSGDLTRQMAGMQLHYPLQDPKSRSFYEQAAVAAASMGVVVDVFAAARGYIGLQTLEPLVNSTGGALYLYPSAEEATLPQDLSRRLATPKALSGMLRLRTCPQLKVTRCYGRLYPDQQYADLFHVPCCDPGHSFVFDFDHVGSGVYDEKFQQVTLQVAFQYAQVVAVGSGPGSRGMPASTGSSSSSSKVLAAAGEAGRGSSSSLAALAADEGGRSFVVQRRLRVCTIRLPVALGPAEVYSSVDADTVLTVLTHKITKAVRTQSVSEARLLLRDWLVIFTANYHRNSFMRASAAQLLQLPVDLTFSSCPPLQPLPRLVYALLRSPLLSSAAQYHSDLTAYLHHLWCCLPPRELAKAVYPGLSAFADPDTLIASGLALSRNSLQGTQLAEAAAAAAREVVTAASAASQAAAGAAAAAAGAAAESAVEAAEHSKAAQAALAVAAAVAEGKQAANILLLDAFILVLVVYRAGAPGELPFPPPQQSKLSRIIADIKRERRVTTHVEVVREGGDGAELFYSLLIDDPDELADTPIPPLGQQQQQQGAGAAGTPGGAAGAAAAAGGGGGGDEGPPAGPSPTGVAQFIEHIKAEVFTQLQPQQ</sequence>
<feature type="compositionally biased region" description="Low complexity" evidence="1">
    <location>
        <begin position="416"/>
        <end position="427"/>
    </location>
</feature>
<dbReference type="Pfam" id="PF04811">
    <property type="entry name" value="Sec23_trunk"/>
    <property type="match status" value="1"/>
</dbReference>
<name>A0ABY8TS21_TETOB</name>
<keyword evidence="5" id="KW-1185">Reference proteome</keyword>
<reference evidence="4 5" key="1">
    <citation type="submission" date="2023-05" db="EMBL/GenBank/DDBJ databases">
        <title>A 100% complete, gapless, phased diploid assembly of the Scenedesmus obliquus UTEX 3031 genome.</title>
        <authorList>
            <person name="Biondi T.C."/>
            <person name="Hanschen E.R."/>
            <person name="Kwon T."/>
            <person name="Eng W."/>
            <person name="Kruse C.P.S."/>
            <person name="Koehler S.I."/>
            <person name="Kunde Y."/>
            <person name="Gleasner C.D."/>
            <person name="You Mak K.T."/>
            <person name="Polle J."/>
            <person name="Hovde B.T."/>
            <person name="Starkenburg S.R."/>
        </authorList>
    </citation>
    <scope>NUCLEOTIDE SEQUENCE [LARGE SCALE GENOMIC DNA]</scope>
    <source>
        <strain evidence="4 5">DOE0152z</strain>
    </source>
</reference>
<evidence type="ECO:0000256" key="1">
    <source>
        <dbReference type="SAM" id="MobiDB-lite"/>
    </source>
</evidence>
<dbReference type="SUPFAM" id="SSF81995">
    <property type="entry name" value="beta-sandwich domain of Sec23/24"/>
    <property type="match status" value="1"/>
</dbReference>
<dbReference type="PANTHER" id="PTHR13803">
    <property type="entry name" value="SEC24-RELATED PROTEIN"/>
    <property type="match status" value="1"/>
</dbReference>
<evidence type="ECO:0000259" key="2">
    <source>
        <dbReference type="Pfam" id="PF04811"/>
    </source>
</evidence>
<evidence type="ECO:0000313" key="4">
    <source>
        <dbReference type="EMBL" id="WIA11780.1"/>
    </source>
</evidence>
<evidence type="ECO:0000313" key="5">
    <source>
        <dbReference type="Proteomes" id="UP001244341"/>
    </source>
</evidence>
<dbReference type="SUPFAM" id="SSF82919">
    <property type="entry name" value="Zn-finger domain of Sec23/24"/>
    <property type="match status" value="1"/>
</dbReference>
<dbReference type="Proteomes" id="UP001244341">
    <property type="component" value="Chromosome 3b"/>
</dbReference>
<feature type="region of interest" description="Disordered" evidence="1">
    <location>
        <begin position="275"/>
        <end position="340"/>
    </location>
</feature>
<dbReference type="SUPFAM" id="SSF81811">
    <property type="entry name" value="Helical domain of Sec23/24"/>
    <property type="match status" value="1"/>
</dbReference>
<organism evidence="4 5">
    <name type="scientific">Tetradesmus obliquus</name>
    <name type="common">Green alga</name>
    <name type="synonym">Acutodesmus obliquus</name>
    <dbReference type="NCBI Taxonomy" id="3088"/>
    <lineage>
        <taxon>Eukaryota</taxon>
        <taxon>Viridiplantae</taxon>
        <taxon>Chlorophyta</taxon>
        <taxon>core chlorophytes</taxon>
        <taxon>Chlorophyceae</taxon>
        <taxon>CS clade</taxon>
        <taxon>Sphaeropleales</taxon>
        <taxon>Scenedesmaceae</taxon>
        <taxon>Tetradesmus</taxon>
    </lineage>
</organism>
<feature type="compositionally biased region" description="Low complexity" evidence="1">
    <location>
        <begin position="295"/>
        <end position="328"/>
    </location>
</feature>
<dbReference type="Gene3D" id="1.20.120.730">
    <property type="entry name" value="Sec23/Sec24 helical domain"/>
    <property type="match status" value="1"/>
</dbReference>
<accession>A0ABY8TS21</accession>
<feature type="compositionally biased region" description="Low complexity" evidence="1">
    <location>
        <begin position="374"/>
        <end position="384"/>
    </location>
</feature>
<feature type="compositionally biased region" description="Gly residues" evidence="1">
    <location>
        <begin position="973"/>
        <end position="996"/>
    </location>
</feature>
<evidence type="ECO:0000259" key="3">
    <source>
        <dbReference type="Pfam" id="PF04815"/>
    </source>
</evidence>
<feature type="region of interest" description="Disordered" evidence="1">
    <location>
        <begin position="416"/>
        <end position="435"/>
    </location>
</feature>
<dbReference type="Pfam" id="PF04815">
    <property type="entry name" value="Sec23_helical"/>
    <property type="match status" value="1"/>
</dbReference>
<dbReference type="EMBL" id="CP126210">
    <property type="protein sequence ID" value="WIA11780.1"/>
    <property type="molecule type" value="Genomic_DNA"/>
</dbReference>
<dbReference type="Gene3D" id="2.30.30.380">
    <property type="entry name" value="Zn-finger domain of Sec23/24"/>
    <property type="match status" value="1"/>
</dbReference>
<dbReference type="PANTHER" id="PTHR13803:SF17">
    <property type="entry name" value="PROTEIN TRANSPORT PROTEIN SEC24"/>
    <property type="match status" value="1"/>
</dbReference>
<feature type="region of interest" description="Disordered" evidence="1">
    <location>
        <begin position="955"/>
        <end position="1008"/>
    </location>
</feature>
<feature type="domain" description="Sec23/Sec24 helical" evidence="3">
    <location>
        <begin position="674"/>
        <end position="784"/>
    </location>
</feature>
<dbReference type="InterPro" id="IPR006896">
    <property type="entry name" value="Sec23/24_trunk_dom"/>
</dbReference>
<dbReference type="InterPro" id="IPR036175">
    <property type="entry name" value="Sec23/24_helical_dom_sf"/>
</dbReference>